<organism evidence="1 2">
    <name type="scientific">Microbacterium resistens</name>
    <dbReference type="NCBI Taxonomy" id="156977"/>
    <lineage>
        <taxon>Bacteria</taxon>
        <taxon>Bacillati</taxon>
        <taxon>Actinomycetota</taxon>
        <taxon>Actinomycetes</taxon>
        <taxon>Micrococcales</taxon>
        <taxon>Microbacteriaceae</taxon>
        <taxon>Microbacterium</taxon>
    </lineage>
</organism>
<comment type="caution">
    <text evidence="1">The sequence shown here is derived from an EMBL/GenBank/DDBJ whole genome shotgun (WGS) entry which is preliminary data.</text>
</comment>
<evidence type="ECO:0000313" key="1">
    <source>
        <dbReference type="EMBL" id="MDR6867680.1"/>
    </source>
</evidence>
<sequence>MKLRTYATVSDYKEVAEEEWPAEDAGTLTKRLRAASVEVEKLTRRSWYETDADGFPTDPDVSDAFTEATCAIAEYWSPEGTDDPKGIDIHAGAVKIGSVSLGTTSSSSESLTDQEKLARRIGQRAIDILTNAGLIQSAVAHT</sequence>
<dbReference type="RefSeq" id="WP_310020712.1">
    <property type="nucleotide sequence ID" value="NZ_JAVDUM010000009.1"/>
</dbReference>
<gene>
    <name evidence="1" type="ORF">J2Y69_002284</name>
</gene>
<name>A0ABU1SDJ3_9MICO</name>
<proteinExistence type="predicted"/>
<keyword evidence="2" id="KW-1185">Reference proteome</keyword>
<dbReference type="Proteomes" id="UP001259347">
    <property type="component" value="Unassembled WGS sequence"/>
</dbReference>
<dbReference type="EMBL" id="JAVDUM010000009">
    <property type="protein sequence ID" value="MDR6867680.1"/>
    <property type="molecule type" value="Genomic_DNA"/>
</dbReference>
<reference evidence="1 2" key="1">
    <citation type="submission" date="2023-07" db="EMBL/GenBank/DDBJ databases">
        <title>Sorghum-associated microbial communities from plants grown in Nebraska, USA.</title>
        <authorList>
            <person name="Schachtman D."/>
        </authorList>
    </citation>
    <scope>NUCLEOTIDE SEQUENCE [LARGE SCALE GENOMIC DNA]</scope>
    <source>
        <strain evidence="1 2">2980</strain>
    </source>
</reference>
<evidence type="ECO:0008006" key="3">
    <source>
        <dbReference type="Google" id="ProtNLM"/>
    </source>
</evidence>
<evidence type="ECO:0000313" key="2">
    <source>
        <dbReference type="Proteomes" id="UP001259347"/>
    </source>
</evidence>
<protein>
    <recommendedName>
        <fullName evidence="3">Head-to-tail adaptor</fullName>
    </recommendedName>
</protein>
<accession>A0ABU1SDJ3</accession>